<dbReference type="PROSITE" id="PS50850">
    <property type="entry name" value="MFS"/>
    <property type="match status" value="1"/>
</dbReference>
<dbReference type="GO" id="GO:0022857">
    <property type="term" value="F:transmembrane transporter activity"/>
    <property type="evidence" value="ECO:0007669"/>
    <property type="project" value="InterPro"/>
</dbReference>
<dbReference type="PANTHER" id="PTHR11360">
    <property type="entry name" value="MONOCARBOXYLATE TRANSPORTER"/>
    <property type="match status" value="1"/>
</dbReference>
<feature type="transmembrane region" description="Helical" evidence="4">
    <location>
        <begin position="240"/>
        <end position="262"/>
    </location>
</feature>
<feature type="domain" description="Major facilitator superfamily (MFS) profile" evidence="5">
    <location>
        <begin position="20"/>
        <end position="289"/>
    </location>
</feature>
<organism evidence="6 7">
    <name type="scientific">Entotheonella factor</name>
    <dbReference type="NCBI Taxonomy" id="1429438"/>
    <lineage>
        <taxon>Bacteria</taxon>
        <taxon>Pseudomonadati</taxon>
        <taxon>Nitrospinota/Tectimicrobiota group</taxon>
        <taxon>Candidatus Tectimicrobiota</taxon>
        <taxon>Candidatus Entotheonellia</taxon>
        <taxon>Candidatus Entotheonellales</taxon>
        <taxon>Candidatus Entotheonellaceae</taxon>
        <taxon>Candidatus Entotheonella</taxon>
    </lineage>
</organism>
<evidence type="ECO:0000313" key="6">
    <source>
        <dbReference type="EMBL" id="ETW99390.1"/>
    </source>
</evidence>
<name>W4LNV2_ENTF1</name>
<evidence type="ECO:0000256" key="4">
    <source>
        <dbReference type="SAM" id="Phobius"/>
    </source>
</evidence>
<dbReference type="SUPFAM" id="SSF103473">
    <property type="entry name" value="MFS general substrate transporter"/>
    <property type="match status" value="1"/>
</dbReference>
<feature type="transmembrane region" description="Helical" evidence="4">
    <location>
        <begin position="144"/>
        <end position="165"/>
    </location>
</feature>
<accession>W4LNV2</accession>
<feature type="transmembrane region" description="Helical" evidence="4">
    <location>
        <begin position="16"/>
        <end position="39"/>
    </location>
</feature>
<evidence type="ECO:0000256" key="1">
    <source>
        <dbReference type="ARBA" id="ARBA00022692"/>
    </source>
</evidence>
<proteinExistence type="predicted"/>
<dbReference type="Proteomes" id="UP000019141">
    <property type="component" value="Unassembled WGS sequence"/>
</dbReference>
<dbReference type="Pfam" id="PF07690">
    <property type="entry name" value="MFS_1"/>
    <property type="match status" value="1"/>
</dbReference>
<dbReference type="PROSITE" id="PS51257">
    <property type="entry name" value="PROKAR_LIPOPROTEIN"/>
    <property type="match status" value="1"/>
</dbReference>
<dbReference type="AlphaFoldDB" id="W4LNV2"/>
<keyword evidence="1 4" id="KW-0812">Transmembrane</keyword>
<dbReference type="Gene3D" id="1.20.1250.20">
    <property type="entry name" value="MFS general substrate transporter like domains"/>
    <property type="match status" value="1"/>
</dbReference>
<dbReference type="PANTHER" id="PTHR11360:SF284">
    <property type="entry name" value="EG:103B4.3 PROTEIN-RELATED"/>
    <property type="match status" value="1"/>
</dbReference>
<feature type="transmembrane region" description="Helical" evidence="4">
    <location>
        <begin position="86"/>
        <end position="105"/>
    </location>
</feature>
<evidence type="ECO:0000259" key="5">
    <source>
        <dbReference type="PROSITE" id="PS50850"/>
    </source>
</evidence>
<dbReference type="InterPro" id="IPR050327">
    <property type="entry name" value="Proton-linked_MCT"/>
</dbReference>
<keyword evidence="7" id="KW-1185">Reference proteome</keyword>
<feature type="transmembrane region" description="Helical" evidence="4">
    <location>
        <begin position="111"/>
        <end position="132"/>
    </location>
</feature>
<dbReference type="HOGENOM" id="CLU_084134_0_0_7"/>
<gene>
    <name evidence="6" type="ORF">ETSY1_15155</name>
</gene>
<dbReference type="InterPro" id="IPR011701">
    <property type="entry name" value="MFS"/>
</dbReference>
<sequence>MSKPIDVSRSRSAPLFYGWYILSACFVILFFNSGARIAFSVLFNPMVTELEWNRGTISSAFFLHMTVFALSLIVVGRFYDRHGPKWVIIIATLFLTAGYTLTAWIDQLWQFYLAYGVLAAIGIGGTSVPLVASLMSKWFHKWRGFAISLTLCGNALGQFILVPLLTQFLHYYDWRTAYLAIGGVVLMINLTLAITIIRSDPEAMGLTPFGYDEEETSPEGSSSQTTRDYTLAEALRTRSLWLFLIAMFVCGGGDFLISTHLIPWVTDYGVSMETAGHMLAWYGLLSRAC</sequence>
<comment type="caution">
    <text evidence="6">The sequence shown here is derived from an EMBL/GenBank/DDBJ whole genome shotgun (WGS) entry which is preliminary data.</text>
</comment>
<dbReference type="InterPro" id="IPR036259">
    <property type="entry name" value="MFS_trans_sf"/>
</dbReference>
<evidence type="ECO:0000256" key="3">
    <source>
        <dbReference type="ARBA" id="ARBA00023136"/>
    </source>
</evidence>
<dbReference type="EMBL" id="AZHW01000451">
    <property type="protein sequence ID" value="ETW99390.1"/>
    <property type="molecule type" value="Genomic_DNA"/>
</dbReference>
<evidence type="ECO:0000256" key="2">
    <source>
        <dbReference type="ARBA" id="ARBA00022989"/>
    </source>
</evidence>
<keyword evidence="3 4" id="KW-0472">Membrane</keyword>
<protein>
    <recommendedName>
        <fullName evidence="5">Major facilitator superfamily (MFS) profile domain-containing protein</fullName>
    </recommendedName>
</protein>
<keyword evidence="2 4" id="KW-1133">Transmembrane helix</keyword>
<feature type="transmembrane region" description="Helical" evidence="4">
    <location>
        <begin position="177"/>
        <end position="197"/>
    </location>
</feature>
<feature type="transmembrane region" description="Helical" evidence="4">
    <location>
        <begin position="59"/>
        <end position="79"/>
    </location>
</feature>
<reference evidence="6 7" key="1">
    <citation type="journal article" date="2014" name="Nature">
        <title>An environmental bacterial taxon with a large and distinct metabolic repertoire.</title>
        <authorList>
            <person name="Wilson M.C."/>
            <person name="Mori T."/>
            <person name="Ruckert C."/>
            <person name="Uria A.R."/>
            <person name="Helf M.J."/>
            <person name="Takada K."/>
            <person name="Gernert C."/>
            <person name="Steffens U.A."/>
            <person name="Heycke N."/>
            <person name="Schmitt S."/>
            <person name="Rinke C."/>
            <person name="Helfrich E.J."/>
            <person name="Brachmann A.O."/>
            <person name="Gurgui C."/>
            <person name="Wakimoto T."/>
            <person name="Kracht M."/>
            <person name="Crusemann M."/>
            <person name="Hentschel U."/>
            <person name="Abe I."/>
            <person name="Matsunaga S."/>
            <person name="Kalinowski J."/>
            <person name="Takeyama H."/>
            <person name="Piel J."/>
        </authorList>
    </citation>
    <scope>NUCLEOTIDE SEQUENCE [LARGE SCALE GENOMIC DNA]</scope>
    <source>
        <strain evidence="7">TSY1</strain>
    </source>
</reference>
<feature type="non-terminal residue" evidence="6">
    <location>
        <position position="289"/>
    </location>
</feature>
<dbReference type="InterPro" id="IPR020846">
    <property type="entry name" value="MFS_dom"/>
</dbReference>
<evidence type="ECO:0000313" key="7">
    <source>
        <dbReference type="Proteomes" id="UP000019141"/>
    </source>
</evidence>